<feature type="compositionally biased region" description="Polar residues" evidence="1">
    <location>
        <begin position="122"/>
        <end position="134"/>
    </location>
</feature>
<organism evidence="3 4">
    <name type="scientific">Sphingobium lignivorans</name>
    <dbReference type="NCBI Taxonomy" id="2735886"/>
    <lineage>
        <taxon>Bacteria</taxon>
        <taxon>Pseudomonadati</taxon>
        <taxon>Pseudomonadota</taxon>
        <taxon>Alphaproteobacteria</taxon>
        <taxon>Sphingomonadales</taxon>
        <taxon>Sphingomonadaceae</taxon>
        <taxon>Sphingobium</taxon>
    </lineage>
</organism>
<feature type="region of interest" description="Disordered" evidence="1">
    <location>
        <begin position="60"/>
        <end position="103"/>
    </location>
</feature>
<dbReference type="EMBL" id="JACHKA010000001">
    <property type="protein sequence ID" value="MBB5984154.1"/>
    <property type="molecule type" value="Genomic_DNA"/>
</dbReference>
<feature type="region of interest" description="Disordered" evidence="1">
    <location>
        <begin position="119"/>
        <end position="147"/>
    </location>
</feature>
<evidence type="ECO:0000256" key="2">
    <source>
        <dbReference type="SAM" id="Phobius"/>
    </source>
</evidence>
<keyword evidence="4" id="KW-1185">Reference proteome</keyword>
<evidence type="ECO:0000313" key="4">
    <source>
        <dbReference type="Proteomes" id="UP001138540"/>
    </source>
</evidence>
<keyword evidence="2" id="KW-0472">Membrane</keyword>
<accession>A0ABR6NA67</accession>
<evidence type="ECO:0000313" key="3">
    <source>
        <dbReference type="EMBL" id="MBB5984154.1"/>
    </source>
</evidence>
<sequence length="248" mass="26908">MPAGERYGGVSARARKLGPLVLTLALHALVIALLLFHRSMPIPRTVEQSLTTIFLPASKPEQADASKARTQRQAKEAAREAPKPATSPPDPPKPEPSPAPVLPNYLTMTSAEFAAADISRMPSHSRSRGSATQEADSEAAYGPGEGPGGARLYEADWYRKPSDAELAGYLPANRPRRGWGLIACRTIEDYRVDDCRTLGESPLGSGFGRAVREAAWQFRVLPPRINGKPMVGSWVRIRIEYGEREGPG</sequence>
<comment type="caution">
    <text evidence="3">The sequence shown here is derived from an EMBL/GenBank/DDBJ whole genome shotgun (WGS) entry which is preliminary data.</text>
</comment>
<feature type="compositionally biased region" description="Basic and acidic residues" evidence="1">
    <location>
        <begin position="61"/>
        <end position="82"/>
    </location>
</feature>
<dbReference type="Proteomes" id="UP001138540">
    <property type="component" value="Unassembled WGS sequence"/>
</dbReference>
<gene>
    <name evidence="3" type="ORF">HNP60_000128</name>
</gene>
<dbReference type="RefSeq" id="WP_184148929.1">
    <property type="nucleotide sequence ID" value="NZ_JACHKA010000001.1"/>
</dbReference>
<reference evidence="3 4" key="1">
    <citation type="submission" date="2020-08" db="EMBL/GenBank/DDBJ databases">
        <title>Exploring microbial biodiversity for novel pathways involved in the catabolism of aromatic compounds derived from lignin.</title>
        <authorList>
            <person name="Elkins J."/>
        </authorList>
    </citation>
    <scope>NUCLEOTIDE SEQUENCE [LARGE SCALE GENOMIC DNA]</scope>
    <source>
        <strain evidence="3 4">B1D3A</strain>
    </source>
</reference>
<feature type="compositionally biased region" description="Pro residues" evidence="1">
    <location>
        <begin position="85"/>
        <end position="101"/>
    </location>
</feature>
<feature type="transmembrane region" description="Helical" evidence="2">
    <location>
        <begin position="17"/>
        <end position="36"/>
    </location>
</feature>
<keyword evidence="2" id="KW-0812">Transmembrane</keyword>
<proteinExistence type="predicted"/>
<name>A0ABR6NA67_9SPHN</name>
<protein>
    <submittedName>
        <fullName evidence="3">Protein TonB</fullName>
    </submittedName>
</protein>
<keyword evidence="2" id="KW-1133">Transmembrane helix</keyword>
<evidence type="ECO:0000256" key="1">
    <source>
        <dbReference type="SAM" id="MobiDB-lite"/>
    </source>
</evidence>